<dbReference type="PANTHER" id="PTHR42683">
    <property type="entry name" value="ALDEHYDE REDUCTASE"/>
    <property type="match status" value="1"/>
</dbReference>
<dbReference type="EMBL" id="CAJOBA010001311">
    <property type="protein sequence ID" value="CAF3588537.1"/>
    <property type="molecule type" value="Genomic_DNA"/>
</dbReference>
<organism evidence="6 8">
    <name type="scientific">Didymodactylos carnosus</name>
    <dbReference type="NCBI Taxonomy" id="1234261"/>
    <lineage>
        <taxon>Eukaryota</taxon>
        <taxon>Metazoa</taxon>
        <taxon>Spiralia</taxon>
        <taxon>Gnathifera</taxon>
        <taxon>Rotifera</taxon>
        <taxon>Eurotatoria</taxon>
        <taxon>Bdelloidea</taxon>
        <taxon>Philodinida</taxon>
        <taxon>Philodinidae</taxon>
        <taxon>Didymodactylos</taxon>
    </lineage>
</organism>
<dbReference type="SMART" id="SM00829">
    <property type="entry name" value="PKS_ER"/>
    <property type="match status" value="1"/>
</dbReference>
<dbReference type="GO" id="GO:0016616">
    <property type="term" value="F:oxidoreductase activity, acting on the CH-OH group of donors, NAD or NADP as acceptor"/>
    <property type="evidence" value="ECO:0007669"/>
    <property type="project" value="InterPro"/>
</dbReference>
<dbReference type="InterPro" id="IPR020843">
    <property type="entry name" value="ER"/>
</dbReference>
<dbReference type="CDD" id="cd05283">
    <property type="entry name" value="CAD1"/>
    <property type="match status" value="1"/>
</dbReference>
<evidence type="ECO:0000256" key="3">
    <source>
        <dbReference type="ARBA" id="ARBA00022833"/>
    </source>
</evidence>
<dbReference type="SUPFAM" id="SSF51735">
    <property type="entry name" value="NAD(P)-binding Rossmann-fold domains"/>
    <property type="match status" value="1"/>
</dbReference>
<evidence type="ECO:0000313" key="6">
    <source>
        <dbReference type="EMBL" id="CAF0804913.1"/>
    </source>
</evidence>
<proteinExistence type="predicted"/>
<dbReference type="InterPro" id="IPR011032">
    <property type="entry name" value="GroES-like_sf"/>
</dbReference>
<evidence type="ECO:0000256" key="4">
    <source>
        <dbReference type="ARBA" id="ARBA00023002"/>
    </source>
</evidence>
<dbReference type="InterPro" id="IPR036291">
    <property type="entry name" value="NAD(P)-bd_dom_sf"/>
</dbReference>
<dbReference type="InterPro" id="IPR013149">
    <property type="entry name" value="ADH-like_C"/>
</dbReference>
<reference evidence="6" key="1">
    <citation type="submission" date="2021-02" db="EMBL/GenBank/DDBJ databases">
        <authorList>
            <person name="Nowell W R."/>
        </authorList>
    </citation>
    <scope>NUCLEOTIDE SEQUENCE</scope>
</reference>
<dbReference type="Gene3D" id="3.40.50.720">
    <property type="entry name" value="NAD(P)-binding Rossmann-like Domain"/>
    <property type="match status" value="1"/>
</dbReference>
<name>A0A8S2CUA0_9BILA</name>
<gene>
    <name evidence="6" type="ORF">OVA965_LOCUS4845</name>
    <name evidence="7" type="ORF">TMI583_LOCUS4843</name>
</gene>
<dbReference type="AlphaFoldDB" id="A0A8S2CUA0"/>
<feature type="domain" description="Enoyl reductase (ER)" evidence="5">
    <location>
        <begin position="15"/>
        <end position="346"/>
    </location>
</feature>
<keyword evidence="3" id="KW-0862">Zinc</keyword>
<dbReference type="SUPFAM" id="SSF50129">
    <property type="entry name" value="GroES-like"/>
    <property type="match status" value="1"/>
</dbReference>
<dbReference type="FunFam" id="3.40.50.720:FF:000022">
    <property type="entry name" value="Cinnamyl alcohol dehydrogenase"/>
    <property type="match status" value="1"/>
</dbReference>
<keyword evidence="4" id="KW-0560">Oxidoreductase</keyword>
<protein>
    <recommendedName>
        <fullName evidence="5">Enoyl reductase (ER) domain-containing protein</fullName>
    </recommendedName>
</protein>
<dbReference type="InterPro" id="IPR047109">
    <property type="entry name" value="CAD-like"/>
</dbReference>
<comment type="caution">
    <text evidence="6">The sequence shown here is derived from an EMBL/GenBank/DDBJ whole genome shotgun (WGS) entry which is preliminary data.</text>
</comment>
<evidence type="ECO:0000313" key="8">
    <source>
        <dbReference type="Proteomes" id="UP000677228"/>
    </source>
</evidence>
<dbReference type="Proteomes" id="UP000682733">
    <property type="component" value="Unassembled WGS sequence"/>
</dbReference>
<keyword evidence="2" id="KW-0479">Metal-binding</keyword>
<dbReference type="Pfam" id="PF08240">
    <property type="entry name" value="ADH_N"/>
    <property type="match status" value="1"/>
</dbReference>
<accession>A0A8S2CUA0</accession>
<comment type="cofactor">
    <cofactor evidence="1">
        <name>Zn(2+)</name>
        <dbReference type="ChEBI" id="CHEBI:29105"/>
    </cofactor>
</comment>
<dbReference type="Proteomes" id="UP000677228">
    <property type="component" value="Unassembled WGS sequence"/>
</dbReference>
<dbReference type="Gene3D" id="3.90.180.10">
    <property type="entry name" value="Medium-chain alcohol dehydrogenases, catalytic domain"/>
    <property type="match status" value="1"/>
</dbReference>
<dbReference type="EMBL" id="CAJNOK010001311">
    <property type="protein sequence ID" value="CAF0804913.1"/>
    <property type="molecule type" value="Genomic_DNA"/>
</dbReference>
<evidence type="ECO:0000259" key="5">
    <source>
        <dbReference type="SMART" id="SM00829"/>
    </source>
</evidence>
<dbReference type="GO" id="GO:0046872">
    <property type="term" value="F:metal ion binding"/>
    <property type="evidence" value="ECO:0007669"/>
    <property type="project" value="UniProtKB-KW"/>
</dbReference>
<evidence type="ECO:0000313" key="7">
    <source>
        <dbReference type="EMBL" id="CAF3588537.1"/>
    </source>
</evidence>
<dbReference type="Pfam" id="PF00107">
    <property type="entry name" value="ADH_zinc_N"/>
    <property type="match status" value="1"/>
</dbReference>
<sequence length="355" mass="38244">MDINIKQVKAYGANSASKKLEPMLIERREPKKHEVLLKIEYCGICHSDVHQARSEWGESDYPMVPGHEITGIVVKVGEGTTKFKLGDKIGVGTFVDSCRQCKFCLGGDESYCIYGLKHGTYAGVEKDGFTPTQGGYSRYMTVNEDYAFVLPEGTDLAETAPLLCAGITTFAPLRRYGVTKGTKVGVSGLGGLGHMAVQLATAMGAEVTVLSRGIDKREYAKSLGAKDLVSTQDKTGMEKIQNSLELIIDTVSAEHSIDELISLLKTDGKLVLVGIPNQPLALSVMPLVAKRISVVGSLIGGLALTQEMLNFCAQHKISAKVEKIPVQKINEAFDQLAGGHSGKRYVIDAASFDQS</sequence>
<evidence type="ECO:0000256" key="1">
    <source>
        <dbReference type="ARBA" id="ARBA00001947"/>
    </source>
</evidence>
<dbReference type="InterPro" id="IPR013154">
    <property type="entry name" value="ADH-like_N"/>
</dbReference>
<evidence type="ECO:0000256" key="2">
    <source>
        <dbReference type="ARBA" id="ARBA00022723"/>
    </source>
</evidence>